<dbReference type="EMBL" id="JACTVA010000002">
    <property type="protein sequence ID" value="MBC9205457.1"/>
    <property type="molecule type" value="Genomic_DNA"/>
</dbReference>
<evidence type="ECO:0000256" key="9">
    <source>
        <dbReference type="ARBA" id="ARBA00022842"/>
    </source>
</evidence>
<dbReference type="InterPro" id="IPR029056">
    <property type="entry name" value="Ribokinase-like"/>
</dbReference>
<dbReference type="NCBIfam" id="NF006830">
    <property type="entry name" value="PRK09355.1"/>
    <property type="match status" value="1"/>
</dbReference>
<comment type="catalytic activity">
    <reaction evidence="1 11">
        <text>5-(2-hydroxyethyl)-4-methylthiazole + ATP = 4-methyl-5-(2-phosphooxyethyl)-thiazole + ADP + H(+)</text>
        <dbReference type="Rhea" id="RHEA:24212"/>
        <dbReference type="ChEBI" id="CHEBI:15378"/>
        <dbReference type="ChEBI" id="CHEBI:17957"/>
        <dbReference type="ChEBI" id="CHEBI:30616"/>
        <dbReference type="ChEBI" id="CHEBI:58296"/>
        <dbReference type="ChEBI" id="CHEBI:456216"/>
        <dbReference type="EC" id="2.7.1.50"/>
    </reaction>
</comment>
<dbReference type="CDD" id="cd01170">
    <property type="entry name" value="THZ_kinase"/>
    <property type="match status" value="1"/>
</dbReference>
<keyword evidence="10 11" id="KW-0784">Thiamine biosynthesis</keyword>
<keyword evidence="5 11" id="KW-0479">Metal-binding</keyword>
<name>A0ABR7RFY9_9PROT</name>
<dbReference type="Proteomes" id="UP000626026">
    <property type="component" value="Unassembled WGS sequence"/>
</dbReference>
<evidence type="ECO:0000256" key="8">
    <source>
        <dbReference type="ARBA" id="ARBA00022840"/>
    </source>
</evidence>
<feature type="binding site" evidence="11">
    <location>
        <position position="120"/>
    </location>
    <ligand>
        <name>ATP</name>
        <dbReference type="ChEBI" id="CHEBI:30616"/>
    </ligand>
</feature>
<dbReference type="SUPFAM" id="SSF53613">
    <property type="entry name" value="Ribokinase-like"/>
    <property type="match status" value="1"/>
</dbReference>
<evidence type="ECO:0000256" key="7">
    <source>
        <dbReference type="ARBA" id="ARBA00022777"/>
    </source>
</evidence>
<dbReference type="PRINTS" id="PR01099">
    <property type="entry name" value="HYETHTZKNASE"/>
</dbReference>
<accession>A0ABR7RFY9</accession>
<dbReference type="NCBIfam" id="TIGR00694">
    <property type="entry name" value="thiM"/>
    <property type="match status" value="1"/>
</dbReference>
<comment type="cofactor">
    <cofactor evidence="2 11">
        <name>Mg(2+)</name>
        <dbReference type="ChEBI" id="CHEBI:18420"/>
    </cofactor>
</comment>
<evidence type="ECO:0000256" key="5">
    <source>
        <dbReference type="ARBA" id="ARBA00022723"/>
    </source>
</evidence>
<dbReference type="PIRSF" id="PIRSF000513">
    <property type="entry name" value="Thz_kinase"/>
    <property type="match status" value="1"/>
</dbReference>
<sequence>MQQPDLTHALSRLREAAPLVHNITNQVVANVTANALLAIGASPAMVQAEEEVGSFVRLAAALVVNIGTLTAPQLAAMHIATRAAGEAGVPWILDPVAAGATPYRLQAARSLVQLQPAVVRGNASEILALAGEAVSSKGVDSTHGSGAALAAARHIAKEHGAVVAVTGAVDYVTDGQATWAIANGHKMLTRVTGTGCTATALIGAFLGAGFTAMQAALAGLTVLGVVGELAAAKASAPGSFQVAILDGLYELDDATLASHARVTPA</sequence>
<dbReference type="Gene3D" id="3.40.1190.20">
    <property type="match status" value="1"/>
</dbReference>
<keyword evidence="8 11" id="KW-0067">ATP-binding</keyword>
<gene>
    <name evidence="11 12" type="primary">thiM</name>
    <name evidence="12" type="ORF">IBL26_01310</name>
</gene>
<evidence type="ECO:0000256" key="2">
    <source>
        <dbReference type="ARBA" id="ARBA00001946"/>
    </source>
</evidence>
<dbReference type="HAMAP" id="MF_00228">
    <property type="entry name" value="Thz_kinase"/>
    <property type="match status" value="1"/>
</dbReference>
<evidence type="ECO:0000256" key="4">
    <source>
        <dbReference type="ARBA" id="ARBA00022679"/>
    </source>
</evidence>
<feature type="binding site" evidence="11">
    <location>
        <position position="193"/>
    </location>
    <ligand>
        <name>substrate</name>
    </ligand>
</feature>
<organism evidence="12 13">
    <name type="scientific">Teichococcus aerophilus</name>
    <dbReference type="NCBI Taxonomy" id="1224513"/>
    <lineage>
        <taxon>Bacteria</taxon>
        <taxon>Pseudomonadati</taxon>
        <taxon>Pseudomonadota</taxon>
        <taxon>Alphaproteobacteria</taxon>
        <taxon>Acetobacterales</taxon>
        <taxon>Roseomonadaceae</taxon>
        <taxon>Roseomonas</taxon>
    </lineage>
</organism>
<comment type="pathway">
    <text evidence="3 11">Cofactor biosynthesis; thiamine diphosphate biosynthesis; 4-methyl-5-(2-phosphoethyl)-thiazole from 5-(2-hydroxyethyl)-4-methylthiazole: step 1/1.</text>
</comment>
<evidence type="ECO:0000256" key="3">
    <source>
        <dbReference type="ARBA" id="ARBA00004868"/>
    </source>
</evidence>
<dbReference type="RefSeq" id="WP_187782640.1">
    <property type="nucleotide sequence ID" value="NZ_JACTVA010000002.1"/>
</dbReference>
<feature type="binding site" evidence="11">
    <location>
        <position position="45"/>
    </location>
    <ligand>
        <name>substrate</name>
    </ligand>
</feature>
<dbReference type="InterPro" id="IPR000417">
    <property type="entry name" value="Hyethyz_kinase"/>
</dbReference>
<proteinExistence type="inferred from homology"/>
<comment type="caution">
    <text evidence="12">The sequence shown here is derived from an EMBL/GenBank/DDBJ whole genome shotgun (WGS) entry which is preliminary data.</text>
</comment>
<keyword evidence="9 11" id="KW-0460">Magnesium</keyword>
<keyword evidence="6 11" id="KW-0547">Nucleotide-binding</keyword>
<comment type="similarity">
    <text evidence="11">Belongs to the Thz kinase family.</text>
</comment>
<dbReference type="EC" id="2.7.1.50" evidence="11"/>
<feature type="binding site" evidence="11">
    <location>
        <position position="166"/>
    </location>
    <ligand>
        <name>ATP</name>
        <dbReference type="ChEBI" id="CHEBI:30616"/>
    </ligand>
</feature>
<keyword evidence="7 11" id="KW-0418">Kinase</keyword>
<keyword evidence="13" id="KW-1185">Reference proteome</keyword>
<evidence type="ECO:0000256" key="6">
    <source>
        <dbReference type="ARBA" id="ARBA00022741"/>
    </source>
</evidence>
<comment type="function">
    <text evidence="11">Catalyzes the phosphorylation of the hydroxyl group of 4-methyl-5-beta-hydroxyethylthiazole (THZ).</text>
</comment>
<evidence type="ECO:0000256" key="11">
    <source>
        <dbReference type="HAMAP-Rule" id="MF_00228"/>
    </source>
</evidence>
<evidence type="ECO:0000256" key="10">
    <source>
        <dbReference type="ARBA" id="ARBA00022977"/>
    </source>
</evidence>
<evidence type="ECO:0000313" key="12">
    <source>
        <dbReference type="EMBL" id="MBC9205457.1"/>
    </source>
</evidence>
<reference evidence="12 13" key="1">
    <citation type="journal article" date="2013" name="Int. J. Syst. Evol. Microbiol.">
        <title>Roseomonas aerophila sp. nov., isolated from air.</title>
        <authorList>
            <person name="Kim S.J."/>
            <person name="Weon H.Y."/>
            <person name="Ahn J.H."/>
            <person name="Hong S.B."/>
            <person name="Seok S.J."/>
            <person name="Whang K.S."/>
            <person name="Kwon S.W."/>
        </authorList>
    </citation>
    <scope>NUCLEOTIDE SEQUENCE [LARGE SCALE GENOMIC DNA]</scope>
    <source>
        <strain evidence="12 13">NBRC 108923</strain>
    </source>
</reference>
<dbReference type="GO" id="GO:0004417">
    <property type="term" value="F:hydroxyethylthiazole kinase activity"/>
    <property type="evidence" value="ECO:0007669"/>
    <property type="project" value="UniProtKB-EC"/>
</dbReference>
<dbReference type="Pfam" id="PF02110">
    <property type="entry name" value="HK"/>
    <property type="match status" value="1"/>
</dbReference>
<keyword evidence="4 11" id="KW-0808">Transferase</keyword>
<protein>
    <recommendedName>
        <fullName evidence="11">Hydroxyethylthiazole kinase</fullName>
        <ecNumber evidence="11">2.7.1.50</ecNumber>
    </recommendedName>
    <alternativeName>
        <fullName evidence="11">4-methyl-5-beta-hydroxyethylthiazole kinase</fullName>
        <shortName evidence="11">TH kinase</shortName>
        <shortName evidence="11">Thz kinase</shortName>
    </alternativeName>
</protein>
<evidence type="ECO:0000256" key="1">
    <source>
        <dbReference type="ARBA" id="ARBA00001771"/>
    </source>
</evidence>
<evidence type="ECO:0000313" key="13">
    <source>
        <dbReference type="Proteomes" id="UP000626026"/>
    </source>
</evidence>